<keyword evidence="4 7" id="KW-0812">Transmembrane</keyword>
<evidence type="ECO:0000256" key="1">
    <source>
        <dbReference type="ARBA" id="ARBA00004651"/>
    </source>
</evidence>
<keyword evidence="6 7" id="KW-0472">Membrane</keyword>
<comment type="similarity">
    <text evidence="2 7">Belongs to the DedA family.</text>
</comment>
<evidence type="ECO:0000256" key="4">
    <source>
        <dbReference type="ARBA" id="ARBA00022692"/>
    </source>
</evidence>
<evidence type="ECO:0000313" key="9">
    <source>
        <dbReference type="EMBL" id="RIY03210.1"/>
    </source>
</evidence>
<feature type="transmembrane region" description="Helical" evidence="7">
    <location>
        <begin position="176"/>
        <end position="197"/>
    </location>
</feature>
<comment type="subcellular location">
    <subcellularLocation>
        <location evidence="1 7">Cell membrane</location>
        <topology evidence="1 7">Multi-pass membrane protein</topology>
    </subcellularLocation>
</comment>
<keyword evidence="5 7" id="KW-1133">Transmembrane helix</keyword>
<feature type="transmembrane region" description="Helical" evidence="7">
    <location>
        <begin position="20"/>
        <end position="48"/>
    </location>
</feature>
<dbReference type="InterPro" id="IPR032816">
    <property type="entry name" value="VTT_dom"/>
</dbReference>
<organism evidence="9 10">
    <name type="scientific">Aureimonas flava</name>
    <dbReference type="NCBI Taxonomy" id="2320271"/>
    <lineage>
        <taxon>Bacteria</taxon>
        <taxon>Pseudomonadati</taxon>
        <taxon>Pseudomonadota</taxon>
        <taxon>Alphaproteobacteria</taxon>
        <taxon>Hyphomicrobiales</taxon>
        <taxon>Aurantimonadaceae</taxon>
        <taxon>Aureimonas</taxon>
    </lineage>
</organism>
<evidence type="ECO:0000313" key="10">
    <source>
        <dbReference type="Proteomes" id="UP000265750"/>
    </source>
</evidence>
<dbReference type="AlphaFoldDB" id="A0A3A1WP87"/>
<evidence type="ECO:0000259" key="8">
    <source>
        <dbReference type="Pfam" id="PF09335"/>
    </source>
</evidence>
<evidence type="ECO:0000256" key="5">
    <source>
        <dbReference type="ARBA" id="ARBA00022989"/>
    </source>
</evidence>
<feature type="domain" description="VTT" evidence="8">
    <location>
        <begin position="39"/>
        <end position="162"/>
    </location>
</feature>
<feature type="transmembrane region" description="Helical" evidence="7">
    <location>
        <begin position="145"/>
        <end position="164"/>
    </location>
</feature>
<dbReference type="PANTHER" id="PTHR30353">
    <property type="entry name" value="INNER MEMBRANE PROTEIN DEDA-RELATED"/>
    <property type="match status" value="1"/>
</dbReference>
<dbReference type="RefSeq" id="WP_119537867.1">
    <property type="nucleotide sequence ID" value="NZ_QYRN01000001.1"/>
</dbReference>
<dbReference type="GO" id="GO:0005886">
    <property type="term" value="C:plasma membrane"/>
    <property type="evidence" value="ECO:0007669"/>
    <property type="project" value="UniProtKB-SubCell"/>
</dbReference>
<feature type="transmembrane region" description="Helical" evidence="7">
    <location>
        <begin position="60"/>
        <end position="80"/>
    </location>
</feature>
<evidence type="ECO:0000256" key="2">
    <source>
        <dbReference type="ARBA" id="ARBA00010792"/>
    </source>
</evidence>
<evidence type="ECO:0000256" key="6">
    <source>
        <dbReference type="ARBA" id="ARBA00023136"/>
    </source>
</evidence>
<accession>A0A3A1WP87</accession>
<keyword evidence="3 7" id="KW-1003">Cell membrane</keyword>
<evidence type="ECO:0000256" key="3">
    <source>
        <dbReference type="ARBA" id="ARBA00022475"/>
    </source>
</evidence>
<dbReference type="PANTHER" id="PTHR30353:SF15">
    <property type="entry name" value="INNER MEMBRANE PROTEIN YABI"/>
    <property type="match status" value="1"/>
</dbReference>
<dbReference type="EMBL" id="QYRN01000001">
    <property type="protein sequence ID" value="RIY03210.1"/>
    <property type="molecule type" value="Genomic_DNA"/>
</dbReference>
<dbReference type="OrthoDB" id="9801622at2"/>
<dbReference type="Pfam" id="PF09335">
    <property type="entry name" value="VTT_dom"/>
    <property type="match status" value="1"/>
</dbReference>
<evidence type="ECO:0000256" key="7">
    <source>
        <dbReference type="RuleBase" id="RU367016"/>
    </source>
</evidence>
<keyword evidence="10" id="KW-1185">Reference proteome</keyword>
<dbReference type="InterPro" id="IPR032818">
    <property type="entry name" value="DedA-like"/>
</dbReference>
<protein>
    <submittedName>
        <fullName evidence="9">DedA family protein</fullName>
    </submittedName>
</protein>
<reference evidence="10" key="1">
    <citation type="submission" date="2018-09" db="EMBL/GenBank/DDBJ databases">
        <authorList>
            <person name="Tuo L."/>
        </authorList>
    </citation>
    <scope>NUCLEOTIDE SEQUENCE [LARGE SCALE GENOMIC DNA]</scope>
    <source>
        <strain evidence="10">M2BS4Y-1</strain>
    </source>
</reference>
<dbReference type="Proteomes" id="UP000265750">
    <property type="component" value="Unassembled WGS sequence"/>
</dbReference>
<gene>
    <name evidence="9" type="ORF">D3218_00050</name>
</gene>
<sequence>MEAYLSQLGALIQANPGWAALIVAAICLGESLVLVGLVIPATAVMLLIGGLMGTGVIDPFVTLAAAAVGAIVGDIISYFLGRWLGPGVVHRPPLRRYRHAVAKTRLFFRRYGFWAVFIGRFLGPIRSTVPLVAGMMAMDQKRFQIANVLSAVLWAPAMFMPGWLGMKGAQGVTHMSATDGLLILVAVLGVTAVATVIGGRHFSRDRRAERGARRASLRSPT</sequence>
<proteinExistence type="inferred from homology"/>
<name>A0A3A1WP87_9HYPH</name>
<comment type="caution">
    <text evidence="9">The sequence shown here is derived from an EMBL/GenBank/DDBJ whole genome shotgun (WGS) entry which is preliminary data.</text>
</comment>